<reference evidence="4 5" key="1">
    <citation type="journal article" date="2019" name="Microb. Cell Fact.">
        <title>Exploring novel herbicidin analogues by transcriptional regulator overexpression and MS/MS molecular networking.</title>
        <authorList>
            <person name="Shi Y."/>
            <person name="Gu R."/>
            <person name="Li Y."/>
            <person name="Wang X."/>
            <person name="Ren W."/>
            <person name="Li X."/>
            <person name="Wang L."/>
            <person name="Xie Y."/>
            <person name="Hong B."/>
        </authorList>
    </citation>
    <scope>NUCLEOTIDE SEQUENCE [LARGE SCALE GENOMIC DNA]</scope>
    <source>
        <strain evidence="4 5">US-43</strain>
    </source>
</reference>
<dbReference type="OrthoDB" id="9148343at2"/>
<evidence type="ECO:0000256" key="1">
    <source>
        <dbReference type="PIRSR" id="PIRSR607822-1"/>
    </source>
</evidence>
<feature type="domain" description="Lantibiotic biosynthesis protein dehydration" evidence="3">
    <location>
        <begin position="220"/>
        <end position="641"/>
    </location>
</feature>
<dbReference type="InterPro" id="IPR007822">
    <property type="entry name" value="LANC-like"/>
</dbReference>
<dbReference type="Gene3D" id="1.50.10.10">
    <property type="match status" value="1"/>
</dbReference>
<feature type="binding site" evidence="1">
    <location>
        <position position="977"/>
    </location>
    <ligand>
        <name>Zn(2+)</name>
        <dbReference type="ChEBI" id="CHEBI:29105"/>
    </ligand>
</feature>
<dbReference type="InterPro" id="IPR012341">
    <property type="entry name" value="6hp_glycosidase-like_sf"/>
</dbReference>
<protein>
    <submittedName>
        <fullName evidence="4">Type 2 lantipeptide synthetase LanM</fullName>
    </submittedName>
</protein>
<keyword evidence="5" id="KW-1185">Reference proteome</keyword>
<name>A0A5N5W0M9_STRMB</name>
<dbReference type="GO" id="GO:0031179">
    <property type="term" value="P:peptide modification"/>
    <property type="evidence" value="ECO:0007669"/>
    <property type="project" value="InterPro"/>
</dbReference>
<dbReference type="Proteomes" id="UP000327000">
    <property type="component" value="Unassembled WGS sequence"/>
</dbReference>
<feature type="region of interest" description="Disordered" evidence="2">
    <location>
        <begin position="515"/>
        <end position="535"/>
    </location>
</feature>
<dbReference type="InterPro" id="IPR025410">
    <property type="entry name" value="Lant_dehyd"/>
</dbReference>
<dbReference type="PRINTS" id="PR01950">
    <property type="entry name" value="LANCSUPER"/>
</dbReference>
<feature type="region of interest" description="Disordered" evidence="2">
    <location>
        <begin position="91"/>
        <end position="125"/>
    </location>
</feature>
<feature type="region of interest" description="Disordered" evidence="2">
    <location>
        <begin position="428"/>
        <end position="501"/>
    </location>
</feature>
<feature type="binding site" evidence="1">
    <location>
        <position position="1025"/>
    </location>
    <ligand>
        <name>Zn(2+)</name>
        <dbReference type="ChEBI" id="CHEBI:29105"/>
    </ligand>
</feature>
<gene>
    <name evidence="4" type="primary">lanM</name>
    <name evidence="4" type="ORF">FRZ00_28730</name>
</gene>
<dbReference type="SMART" id="SM01260">
    <property type="entry name" value="LANC_like"/>
    <property type="match status" value="1"/>
</dbReference>
<feature type="binding site" evidence="1">
    <location>
        <position position="1026"/>
    </location>
    <ligand>
        <name>Zn(2+)</name>
        <dbReference type="ChEBI" id="CHEBI:29105"/>
    </ligand>
</feature>
<comment type="caution">
    <text evidence="4">The sequence shown here is derived from an EMBL/GenBank/DDBJ whole genome shotgun (WGS) entry which is preliminary data.</text>
</comment>
<evidence type="ECO:0000313" key="5">
    <source>
        <dbReference type="Proteomes" id="UP000327000"/>
    </source>
</evidence>
<dbReference type="NCBIfam" id="TIGR03897">
    <property type="entry name" value="lanti_2_LanM"/>
    <property type="match status" value="1"/>
</dbReference>
<evidence type="ECO:0000313" key="4">
    <source>
        <dbReference type="EMBL" id="KAB7834816.1"/>
    </source>
</evidence>
<dbReference type="RefSeq" id="WP_152265525.1">
    <property type="nucleotide sequence ID" value="NZ_VOKX01000112.1"/>
</dbReference>
<feature type="region of interest" description="Disordered" evidence="2">
    <location>
        <begin position="1"/>
        <end position="50"/>
    </location>
</feature>
<dbReference type="SUPFAM" id="SSF158745">
    <property type="entry name" value="LanC-like"/>
    <property type="match status" value="1"/>
</dbReference>
<keyword evidence="1" id="KW-0479">Metal-binding</keyword>
<dbReference type="AlphaFoldDB" id="A0A5N5W0M9"/>
<dbReference type="InterPro" id="IPR017146">
    <property type="entry name" value="Lanti_2_LanM"/>
</dbReference>
<dbReference type="CDD" id="cd04792">
    <property type="entry name" value="LanM-like"/>
    <property type="match status" value="1"/>
</dbReference>
<accession>A0A5N5W0M9</accession>
<evidence type="ECO:0000259" key="3">
    <source>
        <dbReference type="Pfam" id="PF13575"/>
    </source>
</evidence>
<sequence length="1116" mass="118573">MPQSTQAPHSAGPGRPSPDRTPPAWVRALRLGERLTDGGPPPGEPSERARERLATWRRLAAFRDDDRFAENVRTLGTDPGTLLRLLDEPPEGLATRIPRPSWATEDTDAPEPATPTRTPTPPTDPVFLPLVAPAIRRAESALLSRLNRLGADAPAGLADALLATLPLDRLDMVLGPTLVLEVNVARVEGRLRGDTPEERFASFAGLLADPDHQARFRAEYPVLVRQAAEVLDRWSAACARLARHLRDDLPDLRRDLLAGRPADTVRSVALGEGDLHHGGRSVARVEFACGGVVMYKPRSLAVDAAFGALAERFSHDTGLVLRAARVLDRKEHGWAEYIRPAPCSAPDGPALFYRRTGALLALVHALRGSDLYYENVIAAGDHPVLIDLEALFHPGDGSAPVWSASSPADADPAGELLHRSVLATGLLPGRRLVGPPDGRAPAHHAPARRPQTHRPQTHHPPTDAPQAADHPQATALPRTTDLSGIGGSAGQPWLTPVPVPVGAGTDEVRLLPREVEVPGADNRPSLPDGSSVDPGRHLPDLLAGFRTGYDWLTEHRAALLAPGGPVDAFADAPVRYLHRDTYVYDKLLRESFHPDFARDALDRERSLARLCSGWAGAPDRKRIVRDELDALLTGDIPLFRVVPGRRDLLLSTGGTVPGFLARDGLSAVREGLAALGPEDRDRQEWIITTSFADTLNKAGTPHTKPPHVPHLPSPGRPADTRALTAAAEEIGDRLLRLAVTEGDAVGWLGTRSPGPGVTEIVPLGPDLYGGLAGIGLFLLRLAQVTGARRFRDQADRVADEVARRVTGGEHPDAGALYLMSHDLKAGGPADRFRAVRDAVLPALRTAVAEDTAYDVIDGAAGYVLMCLAAYAADGGPESLEVARLAADHLAARAEPAGAGLGWRHAGIPAPGPLTGLAHGTSGAVVALSRLNALHPDGRYGALIDGALAYEAGVFEPDAGNWPDLREHAPVRHWSAWCHGAAGVGLARAELLTSPARPTARADRAADELRTALGPTLADRDNHSLCHGGLGNLELLLYAERLGLARPGGLADRLSAVLERARRTGWRSGAPAGEEVPGLFTGLAGIGHNLLRFAAPDDVPSVLLLEPPPGIRTAPPS</sequence>
<dbReference type="GO" id="GO:0046872">
    <property type="term" value="F:metal ion binding"/>
    <property type="evidence" value="ECO:0007669"/>
    <property type="project" value="UniProtKB-KW"/>
</dbReference>
<organism evidence="4 5">
    <name type="scientific">Streptomyces mobaraensis</name>
    <name type="common">Streptoverticillium mobaraense</name>
    <dbReference type="NCBI Taxonomy" id="35621"/>
    <lineage>
        <taxon>Bacteria</taxon>
        <taxon>Bacillati</taxon>
        <taxon>Actinomycetota</taxon>
        <taxon>Actinomycetes</taxon>
        <taxon>Kitasatosporales</taxon>
        <taxon>Streptomycetaceae</taxon>
        <taxon>Streptomyces</taxon>
    </lineage>
</organism>
<feature type="compositionally biased region" description="Basic residues" evidence="2">
    <location>
        <begin position="441"/>
        <end position="457"/>
    </location>
</feature>
<evidence type="ECO:0000256" key="2">
    <source>
        <dbReference type="SAM" id="MobiDB-lite"/>
    </source>
</evidence>
<dbReference type="GO" id="GO:0005975">
    <property type="term" value="P:carbohydrate metabolic process"/>
    <property type="evidence" value="ECO:0007669"/>
    <property type="project" value="InterPro"/>
</dbReference>
<dbReference type="PIRSF" id="PIRSF037228">
    <property type="entry name" value="Lant_mod_RumM"/>
    <property type="match status" value="1"/>
</dbReference>
<dbReference type="Pfam" id="PF05147">
    <property type="entry name" value="LANC_like"/>
    <property type="match status" value="1"/>
</dbReference>
<keyword evidence="1" id="KW-0862">Zinc</keyword>
<proteinExistence type="predicted"/>
<dbReference type="EMBL" id="VOKX01000112">
    <property type="protein sequence ID" value="KAB7834816.1"/>
    <property type="molecule type" value="Genomic_DNA"/>
</dbReference>
<dbReference type="Pfam" id="PF13575">
    <property type="entry name" value="DUF4135"/>
    <property type="match status" value="1"/>
</dbReference>